<dbReference type="PROSITE" id="PS51918">
    <property type="entry name" value="RADICAL_SAM"/>
    <property type="match status" value="1"/>
</dbReference>
<evidence type="ECO:0000313" key="8">
    <source>
        <dbReference type="Proteomes" id="UP000265411"/>
    </source>
</evidence>
<evidence type="ECO:0000256" key="5">
    <source>
        <dbReference type="ARBA" id="ARBA00023014"/>
    </source>
</evidence>
<dbReference type="InterPro" id="IPR051198">
    <property type="entry name" value="BchE-like"/>
</dbReference>
<feature type="domain" description="Radical SAM core" evidence="6">
    <location>
        <begin position="169"/>
        <end position="413"/>
    </location>
</feature>
<dbReference type="GO" id="GO:0005829">
    <property type="term" value="C:cytosol"/>
    <property type="evidence" value="ECO:0007669"/>
    <property type="project" value="TreeGrafter"/>
</dbReference>
<dbReference type="SMART" id="SM00729">
    <property type="entry name" value="Elp3"/>
    <property type="match status" value="1"/>
</dbReference>
<dbReference type="PANTHER" id="PTHR43409:SF7">
    <property type="entry name" value="BLL1977 PROTEIN"/>
    <property type="match status" value="1"/>
</dbReference>
<keyword evidence="4" id="KW-0408">Iron</keyword>
<proteinExistence type="predicted"/>
<dbReference type="AlphaFoldDB" id="A0A395QXG0"/>
<evidence type="ECO:0000256" key="4">
    <source>
        <dbReference type="ARBA" id="ARBA00023004"/>
    </source>
</evidence>
<evidence type="ECO:0000256" key="1">
    <source>
        <dbReference type="ARBA" id="ARBA00001966"/>
    </source>
</evidence>
<dbReference type="Pfam" id="PF04055">
    <property type="entry name" value="Radical_SAM"/>
    <property type="match status" value="1"/>
</dbReference>
<evidence type="ECO:0000256" key="2">
    <source>
        <dbReference type="ARBA" id="ARBA00022691"/>
    </source>
</evidence>
<evidence type="ECO:0000313" key="7">
    <source>
        <dbReference type="EMBL" id="RGP52580.1"/>
    </source>
</evidence>
<keyword evidence="2" id="KW-0949">S-adenosyl-L-methionine</keyword>
<dbReference type="Gene3D" id="3.80.30.20">
    <property type="entry name" value="tm_1862 like domain"/>
    <property type="match status" value="1"/>
</dbReference>
<dbReference type="InterPro" id="IPR023404">
    <property type="entry name" value="rSAM_horseshoe"/>
</dbReference>
<dbReference type="SFLD" id="SFLDS00029">
    <property type="entry name" value="Radical_SAM"/>
    <property type="match status" value="1"/>
</dbReference>
<gene>
    <name evidence="7" type="ORF">ASB58_18515</name>
</gene>
<dbReference type="RefSeq" id="WP_118131959.1">
    <property type="nucleotide sequence ID" value="NZ_LMAZ01000011.1"/>
</dbReference>
<accession>A0A395QXG0</accession>
<comment type="cofactor">
    <cofactor evidence="1">
        <name>[4Fe-4S] cluster</name>
        <dbReference type="ChEBI" id="CHEBI:49883"/>
    </cofactor>
</comment>
<dbReference type="InterPro" id="IPR007197">
    <property type="entry name" value="rSAM"/>
</dbReference>
<dbReference type="SUPFAM" id="SSF102114">
    <property type="entry name" value="Radical SAM enzymes"/>
    <property type="match status" value="1"/>
</dbReference>
<dbReference type="InterPro" id="IPR058240">
    <property type="entry name" value="rSAM_sf"/>
</dbReference>
<keyword evidence="5" id="KW-0411">Iron-sulfur</keyword>
<dbReference type="GO" id="GO:0046872">
    <property type="term" value="F:metal ion binding"/>
    <property type="evidence" value="ECO:0007669"/>
    <property type="project" value="UniProtKB-KW"/>
</dbReference>
<dbReference type="Proteomes" id="UP000265411">
    <property type="component" value="Unassembled WGS sequence"/>
</dbReference>
<protein>
    <recommendedName>
        <fullName evidence="6">Radical SAM core domain-containing protein</fullName>
    </recommendedName>
</protein>
<dbReference type="InterPro" id="IPR006638">
    <property type="entry name" value="Elp3/MiaA/NifB-like_rSAM"/>
</dbReference>
<organism evidence="7 8">
    <name type="scientific">Pseudomonas abyssi</name>
    <dbReference type="NCBI Taxonomy" id="170540"/>
    <lineage>
        <taxon>Bacteria</taxon>
        <taxon>Pseudomonadati</taxon>
        <taxon>Pseudomonadota</taxon>
        <taxon>Gammaproteobacteria</taxon>
        <taxon>Pseudomonadales</taxon>
        <taxon>Pseudomonadaceae</taxon>
        <taxon>Pseudomonas</taxon>
    </lineage>
</organism>
<keyword evidence="3" id="KW-0479">Metal-binding</keyword>
<dbReference type="OrthoDB" id="9801424at2"/>
<dbReference type="EMBL" id="LMAZ01000011">
    <property type="protein sequence ID" value="RGP52580.1"/>
    <property type="molecule type" value="Genomic_DNA"/>
</dbReference>
<sequence>MTRVICVSAGQLQVKKADTPINRRHQYLNYGLLSLATVLQRHGFDPVVLHGHFEHPQSLLLEAENLGLDESLPILISLPSFYAVEWADLFMRQAKALHPSLRFIVGGRWVVGDNPERLKSLLPLADRVIAGLAEWQIVELLGGTRNSAGLLLGTPAPQRSLLDYRLLHQRELYQPSIEVSRGCGMGCSFCQERSERLQPLKPARQVVEELAATLLRDNLIEMTPYFEASMFVPTRGWVAEFTGALSEAELELRWRSEGRVDNIRPELMAELAATGLTVLDLGLESASLQQLQRMQKSKKPQGYLNRASRLLEACAASGIKVKVNLLLFAGETDDSVAETLNWLDARKDLFYGVSVGPVIAYGWPQESESYLNELSQFGASLSHSPCFGVNHLNLSPQMSHTRALAVSREISQRYMNAERYYQLKSFSYFARDYRYQDFLEDVANTSVPLSFDTSRLTLPARDGRHSPELTV</sequence>
<dbReference type="GO" id="GO:0051536">
    <property type="term" value="F:iron-sulfur cluster binding"/>
    <property type="evidence" value="ECO:0007669"/>
    <property type="project" value="UniProtKB-KW"/>
</dbReference>
<evidence type="ECO:0000256" key="3">
    <source>
        <dbReference type="ARBA" id="ARBA00022723"/>
    </source>
</evidence>
<dbReference type="CDD" id="cd01335">
    <property type="entry name" value="Radical_SAM"/>
    <property type="match status" value="1"/>
</dbReference>
<comment type="caution">
    <text evidence="7">The sequence shown here is derived from an EMBL/GenBank/DDBJ whole genome shotgun (WGS) entry which is preliminary data.</text>
</comment>
<dbReference type="GO" id="GO:0003824">
    <property type="term" value="F:catalytic activity"/>
    <property type="evidence" value="ECO:0007669"/>
    <property type="project" value="InterPro"/>
</dbReference>
<dbReference type="SFLD" id="SFLDG01082">
    <property type="entry name" value="B12-binding_domain_containing"/>
    <property type="match status" value="1"/>
</dbReference>
<reference evidence="7 8" key="1">
    <citation type="journal article" date="2018" name="Syst. Appl. Microbiol.">
        <title>Pseudomonas gallaeciensis sp. nov., isolated from crude-oil-contaminated intertidal sand samples after the Prestige oil spill.</title>
        <authorList>
            <person name="Mulet M."/>
            <person name="Sanchez D."/>
            <person name="Rodriguez A.C."/>
            <person name="Nogales B."/>
            <person name="Bosch R."/>
            <person name="Busquets A."/>
            <person name="Gomila M."/>
            <person name="Lalucat J."/>
            <person name="Garcia-Valdes E."/>
        </authorList>
    </citation>
    <scope>NUCLEOTIDE SEQUENCE [LARGE SCALE GENOMIC DNA]</scope>
    <source>
        <strain evidence="7 8">V113</strain>
    </source>
</reference>
<keyword evidence="8" id="KW-1185">Reference proteome</keyword>
<name>A0A395QXG0_9PSED</name>
<dbReference type="PANTHER" id="PTHR43409">
    <property type="entry name" value="ANAEROBIC MAGNESIUM-PROTOPORPHYRIN IX MONOMETHYL ESTER CYCLASE-RELATED"/>
    <property type="match status" value="1"/>
</dbReference>
<evidence type="ECO:0000259" key="6">
    <source>
        <dbReference type="PROSITE" id="PS51918"/>
    </source>
</evidence>